<proteinExistence type="predicted"/>
<gene>
    <name evidence="1" type="ORF">Y1Q_0017936</name>
</gene>
<dbReference type="AlphaFoldDB" id="A0A151MXP3"/>
<accession>A0A151MXP3</accession>
<keyword evidence="2" id="KW-1185">Reference proteome</keyword>
<evidence type="ECO:0000313" key="2">
    <source>
        <dbReference type="Proteomes" id="UP000050525"/>
    </source>
</evidence>
<evidence type="ECO:0000313" key="1">
    <source>
        <dbReference type="EMBL" id="KYO29287.1"/>
    </source>
</evidence>
<name>A0A151MXP3_ALLMI</name>
<reference evidence="1 2" key="1">
    <citation type="journal article" date="2012" name="Genome Biol.">
        <title>Sequencing three crocodilian genomes to illuminate the evolution of archosaurs and amniotes.</title>
        <authorList>
            <person name="St John J.A."/>
            <person name="Braun E.L."/>
            <person name="Isberg S.R."/>
            <person name="Miles L.G."/>
            <person name="Chong A.Y."/>
            <person name="Gongora J."/>
            <person name="Dalzell P."/>
            <person name="Moran C."/>
            <person name="Bed'hom B."/>
            <person name="Abzhanov A."/>
            <person name="Burgess S.C."/>
            <person name="Cooksey A.M."/>
            <person name="Castoe T.A."/>
            <person name="Crawford N.G."/>
            <person name="Densmore L.D."/>
            <person name="Drew J.C."/>
            <person name="Edwards S.V."/>
            <person name="Faircloth B.C."/>
            <person name="Fujita M.K."/>
            <person name="Greenwold M.J."/>
            <person name="Hoffmann F.G."/>
            <person name="Howard J.M."/>
            <person name="Iguchi T."/>
            <person name="Janes D.E."/>
            <person name="Khan S.Y."/>
            <person name="Kohno S."/>
            <person name="de Koning A.J."/>
            <person name="Lance S.L."/>
            <person name="McCarthy F.M."/>
            <person name="McCormack J.E."/>
            <person name="Merchant M.E."/>
            <person name="Peterson D.G."/>
            <person name="Pollock D.D."/>
            <person name="Pourmand N."/>
            <person name="Raney B.J."/>
            <person name="Roessler K.A."/>
            <person name="Sanford J.R."/>
            <person name="Sawyer R.H."/>
            <person name="Schmidt C.J."/>
            <person name="Triplett E.W."/>
            <person name="Tuberville T.D."/>
            <person name="Venegas-Anaya M."/>
            <person name="Howard J.T."/>
            <person name="Jarvis E.D."/>
            <person name="Guillette L.J.Jr."/>
            <person name="Glenn T.C."/>
            <person name="Green R.E."/>
            <person name="Ray D.A."/>
        </authorList>
    </citation>
    <scope>NUCLEOTIDE SEQUENCE [LARGE SCALE GENOMIC DNA]</scope>
    <source>
        <strain evidence="1">KSC_2009_1</strain>
    </source>
</reference>
<comment type="caution">
    <text evidence="1">The sequence shown here is derived from an EMBL/GenBank/DDBJ whole genome shotgun (WGS) entry which is preliminary data.</text>
</comment>
<dbReference type="Proteomes" id="UP000050525">
    <property type="component" value="Unassembled WGS sequence"/>
</dbReference>
<dbReference type="EMBL" id="AKHW03004704">
    <property type="protein sequence ID" value="KYO29287.1"/>
    <property type="molecule type" value="Genomic_DNA"/>
</dbReference>
<sequence length="73" mass="8077">MGVTAGSKALWIYSFVISLELPCTDEGRISQREKLNVVRSASQGDSRPYVPHPKRVLLPPGYSVLCHQLFSCS</sequence>
<protein>
    <submittedName>
        <fullName evidence="1">Uncharacterized protein</fullName>
    </submittedName>
</protein>
<organism evidence="1 2">
    <name type="scientific">Alligator mississippiensis</name>
    <name type="common">American alligator</name>
    <dbReference type="NCBI Taxonomy" id="8496"/>
    <lineage>
        <taxon>Eukaryota</taxon>
        <taxon>Metazoa</taxon>
        <taxon>Chordata</taxon>
        <taxon>Craniata</taxon>
        <taxon>Vertebrata</taxon>
        <taxon>Euteleostomi</taxon>
        <taxon>Archelosauria</taxon>
        <taxon>Archosauria</taxon>
        <taxon>Crocodylia</taxon>
        <taxon>Alligatoridae</taxon>
        <taxon>Alligatorinae</taxon>
        <taxon>Alligator</taxon>
    </lineage>
</organism>